<dbReference type="InterPro" id="IPR020103">
    <property type="entry name" value="PsdUridine_synth_cat_dom_sf"/>
</dbReference>
<sequence length="396" mass="45885">MINGLFGKNFLRRRFSQASKSTLDIKKSVLYQDDDYIVIDKGYGLSTFGQGSNKESIIKKLHFLNLHDHENANIVYKLHNHVGGCLLICTNKFVKNHSYENTFLALVYGRVEKEHNAEIKLRLKYLPNSRIMIPSNNYEHMRDLKMIKYDVISNSIMYEKHYYSLLKIFTNANNSKYIKPLLFYSLYTCIVGDNEYVGVWKNLKKNGFFVFRDIKGQVYKARQFLLKRITQISKNNELMLHLHCLNVTFQSTCNQVISISAPLPQHMRNTLSFLGSPSLIQNIEANVRDQNESSFLINKKANFFSHMEESNILDDATFAQNGKNIDTDENSKLYDMMQDEGRMECENEELLNVIYNKQNANKKGEKNKSQSRRGKLAKQVSKLTCSDAPIFLADVE</sequence>
<dbReference type="SUPFAM" id="SSF55120">
    <property type="entry name" value="Pseudouridine synthase"/>
    <property type="match status" value="1"/>
</dbReference>
<dbReference type="GeneID" id="39746201"/>
<evidence type="ECO:0000256" key="2">
    <source>
        <dbReference type="ARBA" id="ARBA00023235"/>
    </source>
</evidence>
<dbReference type="PANTHER" id="PTHR21600">
    <property type="entry name" value="MITOCHONDRIAL RNA PSEUDOURIDINE SYNTHASE"/>
    <property type="match status" value="1"/>
</dbReference>
<protein>
    <recommendedName>
        <fullName evidence="5">Pseudouridine synthase</fullName>
    </recommendedName>
</protein>
<dbReference type="PANTHER" id="PTHR21600:SF81">
    <property type="entry name" value="21S RRNA PSEUDOURIDINE(2819) SYNTHASE"/>
    <property type="match status" value="1"/>
</dbReference>
<dbReference type="Proteomes" id="UP000195521">
    <property type="component" value="Unassembled WGS sequence"/>
</dbReference>
<keyword evidence="4" id="KW-1185">Reference proteome</keyword>
<dbReference type="GO" id="GO:0003723">
    <property type="term" value="F:RNA binding"/>
    <property type="evidence" value="ECO:0007669"/>
    <property type="project" value="InterPro"/>
</dbReference>
<reference evidence="4" key="1">
    <citation type="submission" date="2017-04" db="EMBL/GenBank/DDBJ databases">
        <title>Plasmodium gonderi genome.</title>
        <authorList>
            <person name="Arisue N."/>
            <person name="Honma H."/>
            <person name="Kawai S."/>
            <person name="Tougan T."/>
            <person name="Tanabe K."/>
            <person name="Horii T."/>
        </authorList>
    </citation>
    <scope>NUCLEOTIDE SEQUENCE [LARGE SCALE GENOMIC DNA]</scope>
    <source>
        <strain evidence="4">ATCC 30045</strain>
    </source>
</reference>
<dbReference type="OrthoDB" id="428658at2759"/>
<organism evidence="3 4">
    <name type="scientific">Plasmodium gonderi</name>
    <dbReference type="NCBI Taxonomy" id="77519"/>
    <lineage>
        <taxon>Eukaryota</taxon>
        <taxon>Sar</taxon>
        <taxon>Alveolata</taxon>
        <taxon>Apicomplexa</taxon>
        <taxon>Aconoidasida</taxon>
        <taxon>Haemosporida</taxon>
        <taxon>Plasmodiidae</taxon>
        <taxon>Plasmodium</taxon>
        <taxon>Plasmodium (Plasmodium)</taxon>
    </lineage>
</organism>
<accession>A0A1Y1JB64</accession>
<dbReference type="GO" id="GO:0000455">
    <property type="term" value="P:enzyme-directed rRNA pseudouridine synthesis"/>
    <property type="evidence" value="ECO:0007669"/>
    <property type="project" value="TreeGrafter"/>
</dbReference>
<gene>
    <name evidence="3" type="ORF">PGO_040900</name>
</gene>
<evidence type="ECO:0000256" key="1">
    <source>
        <dbReference type="ARBA" id="ARBA00010876"/>
    </source>
</evidence>
<dbReference type="AlphaFoldDB" id="A0A1Y1JB64"/>
<evidence type="ECO:0008006" key="5">
    <source>
        <dbReference type="Google" id="ProtNLM"/>
    </source>
</evidence>
<comment type="caution">
    <text evidence="3">The sequence shown here is derived from an EMBL/GenBank/DDBJ whole genome shotgun (WGS) entry which is preliminary data.</text>
</comment>
<dbReference type="RefSeq" id="XP_028542079.1">
    <property type="nucleotide sequence ID" value="XM_028686278.1"/>
</dbReference>
<name>A0A1Y1JB64_PLAGO</name>
<dbReference type="EMBL" id="BDQF01000004">
    <property type="protein sequence ID" value="GAW79490.1"/>
    <property type="molecule type" value="Genomic_DNA"/>
</dbReference>
<dbReference type="OMA" id="KNDNLME"/>
<proteinExistence type="inferred from homology"/>
<dbReference type="InterPro" id="IPR050188">
    <property type="entry name" value="RluA_PseudoU_synthase"/>
</dbReference>
<keyword evidence="2" id="KW-0413">Isomerase</keyword>
<comment type="similarity">
    <text evidence="1">Belongs to the pseudouridine synthase RluA family.</text>
</comment>
<evidence type="ECO:0000313" key="3">
    <source>
        <dbReference type="EMBL" id="GAW79490.1"/>
    </source>
</evidence>
<dbReference type="GO" id="GO:0009982">
    <property type="term" value="F:pseudouridine synthase activity"/>
    <property type="evidence" value="ECO:0007669"/>
    <property type="project" value="InterPro"/>
</dbReference>
<evidence type="ECO:0000313" key="4">
    <source>
        <dbReference type="Proteomes" id="UP000195521"/>
    </source>
</evidence>
<dbReference type="Gene3D" id="3.30.2350.10">
    <property type="entry name" value="Pseudouridine synthase"/>
    <property type="match status" value="1"/>
</dbReference>